<dbReference type="AlphaFoldDB" id="A0A517R4H5"/>
<evidence type="ECO:0000256" key="6">
    <source>
        <dbReference type="SAM" id="SignalP"/>
    </source>
</evidence>
<proteinExistence type="inferred from homology"/>
<sequence precursor="true">MTKSRTALTFFAICLTLVCVVHCFAMPASALAQQPAPAPAGVSAPAPPPQAPSLSHPAAFYRGNAPGLNGFYVNLFAFIPVLGLFFLWVKLSAWIDEDSDALKVRRDFWNSIVVVSGLVAFLLALIMPAILLGGAACLIVAGVPIGMYIVERNAQVPASGRVMTPRHLKKVANQTLGRFGVHFGEREGGVDLADVPIEFIGKSSQGGDREEDRSRQVKSSRGYQAAKELVYDAIQRRATDVHLEPSDGEMAIRLRIDGVMFPAEPFDMETGNAVINIFKVLGAMDITEKRRPQDGSFRAEVADRFVDFRSATQGTRYGQKISLRLLDQGNVVAQLAKLGMRKGLYEKISNVISEPHGLMLCCGPTGAGKSTTLYAGINSIDRYGKNIITIEDPVEYRMEGVNQIEINTKAGQTFAGTLRSVLRQDPDVVLVGEIRDAETAGIACQAANTGHMVLSTIHANDTITALFRLLELGVEPFMVANSLSGLIGQRLVRRLCPDCRVAYKPKPEFLQKVGIPPKKVDVFYKPPAGENDCETCGGTGFRGRIGVYEFLQMSDELSDLVREKASMNAIKAEARKNGMLSMREEGLRLIVRGVTSVDELLRVVK</sequence>
<dbReference type="PANTHER" id="PTHR30258:SF2">
    <property type="entry name" value="COMG OPERON PROTEIN 1"/>
    <property type="match status" value="1"/>
</dbReference>
<evidence type="ECO:0000256" key="4">
    <source>
        <dbReference type="SAM" id="MobiDB-lite"/>
    </source>
</evidence>
<dbReference type="GO" id="GO:0005524">
    <property type="term" value="F:ATP binding"/>
    <property type="evidence" value="ECO:0007669"/>
    <property type="project" value="UniProtKB-KW"/>
</dbReference>
<dbReference type="EMBL" id="CP036268">
    <property type="protein sequence ID" value="QDT38777.1"/>
    <property type="molecule type" value="Genomic_DNA"/>
</dbReference>
<keyword evidence="3" id="KW-0067">ATP-binding</keyword>
<keyword evidence="5" id="KW-1133">Transmembrane helix</keyword>
<protein>
    <submittedName>
        <fullName evidence="8">Type II secretion system protein E</fullName>
    </submittedName>
</protein>
<name>A0A517R4H5_9PLAN</name>
<dbReference type="Gene3D" id="3.40.50.300">
    <property type="entry name" value="P-loop containing nucleotide triphosphate hydrolases"/>
    <property type="match status" value="1"/>
</dbReference>
<dbReference type="GO" id="GO:0016887">
    <property type="term" value="F:ATP hydrolysis activity"/>
    <property type="evidence" value="ECO:0007669"/>
    <property type="project" value="TreeGrafter"/>
</dbReference>
<dbReference type="SUPFAM" id="SSF52540">
    <property type="entry name" value="P-loop containing nucleoside triphosphate hydrolases"/>
    <property type="match status" value="1"/>
</dbReference>
<dbReference type="RefSeq" id="WP_310820569.1">
    <property type="nucleotide sequence ID" value="NZ_CP036268.1"/>
</dbReference>
<keyword evidence="2" id="KW-0547">Nucleotide-binding</keyword>
<feature type="transmembrane region" description="Helical" evidence="5">
    <location>
        <begin position="71"/>
        <end position="91"/>
    </location>
</feature>
<keyword evidence="6" id="KW-0732">Signal</keyword>
<feature type="domain" description="Bacterial type II secretion system protein E" evidence="7">
    <location>
        <begin position="422"/>
        <end position="436"/>
    </location>
</feature>
<dbReference type="PANTHER" id="PTHR30258">
    <property type="entry name" value="TYPE II SECRETION SYSTEM PROTEIN GSPE-RELATED"/>
    <property type="match status" value="1"/>
</dbReference>
<keyword evidence="5" id="KW-0472">Membrane</keyword>
<feature type="signal peptide" evidence="6">
    <location>
        <begin position="1"/>
        <end position="32"/>
    </location>
</feature>
<dbReference type="InterPro" id="IPR001482">
    <property type="entry name" value="T2SS/T4SS_dom"/>
</dbReference>
<dbReference type="Pfam" id="PF00437">
    <property type="entry name" value="T2SSE"/>
    <property type="match status" value="1"/>
</dbReference>
<evidence type="ECO:0000313" key="9">
    <source>
        <dbReference type="Proteomes" id="UP000317318"/>
    </source>
</evidence>
<evidence type="ECO:0000256" key="1">
    <source>
        <dbReference type="ARBA" id="ARBA00006611"/>
    </source>
</evidence>
<evidence type="ECO:0000256" key="3">
    <source>
        <dbReference type="ARBA" id="ARBA00022840"/>
    </source>
</evidence>
<dbReference type="Gene3D" id="3.30.450.90">
    <property type="match status" value="1"/>
</dbReference>
<reference evidence="8 9" key="1">
    <citation type="submission" date="2019-02" db="EMBL/GenBank/DDBJ databases">
        <title>Deep-cultivation of Planctomycetes and their phenomic and genomic characterization uncovers novel biology.</title>
        <authorList>
            <person name="Wiegand S."/>
            <person name="Jogler M."/>
            <person name="Boedeker C."/>
            <person name="Pinto D."/>
            <person name="Vollmers J."/>
            <person name="Rivas-Marin E."/>
            <person name="Kohn T."/>
            <person name="Peeters S.H."/>
            <person name="Heuer A."/>
            <person name="Rast P."/>
            <person name="Oberbeckmann S."/>
            <person name="Bunk B."/>
            <person name="Jeske O."/>
            <person name="Meyerdierks A."/>
            <person name="Storesund J.E."/>
            <person name="Kallscheuer N."/>
            <person name="Luecker S."/>
            <person name="Lage O.M."/>
            <person name="Pohl T."/>
            <person name="Merkel B.J."/>
            <person name="Hornburger P."/>
            <person name="Mueller R.-W."/>
            <person name="Bruemmer F."/>
            <person name="Labrenz M."/>
            <person name="Spormann A.M."/>
            <person name="Op den Camp H."/>
            <person name="Overmann J."/>
            <person name="Amann R."/>
            <person name="Jetten M.S.M."/>
            <person name="Mascher T."/>
            <person name="Medema M.H."/>
            <person name="Devos D.P."/>
            <person name="Kaster A.-K."/>
            <person name="Ovreas L."/>
            <person name="Rohde M."/>
            <person name="Galperin M.Y."/>
            <person name="Jogler C."/>
        </authorList>
    </citation>
    <scope>NUCLEOTIDE SEQUENCE [LARGE SCALE GENOMIC DNA]</scope>
    <source>
        <strain evidence="8 9">Pan189</strain>
    </source>
</reference>
<keyword evidence="9" id="KW-1185">Reference proteome</keyword>
<dbReference type="CDD" id="cd01129">
    <property type="entry name" value="PulE-GspE-like"/>
    <property type="match status" value="1"/>
</dbReference>
<evidence type="ECO:0000313" key="8">
    <source>
        <dbReference type="EMBL" id="QDT38777.1"/>
    </source>
</evidence>
<keyword evidence="5" id="KW-0812">Transmembrane</keyword>
<comment type="similarity">
    <text evidence="1">Belongs to the GSP E family.</text>
</comment>
<feature type="transmembrane region" description="Helical" evidence="5">
    <location>
        <begin position="112"/>
        <end position="145"/>
    </location>
</feature>
<feature type="region of interest" description="Disordered" evidence="4">
    <location>
        <begin position="202"/>
        <end position="221"/>
    </location>
</feature>
<dbReference type="PROSITE" id="PS00662">
    <property type="entry name" value="T2SP_E"/>
    <property type="match status" value="1"/>
</dbReference>
<evidence type="ECO:0000256" key="2">
    <source>
        <dbReference type="ARBA" id="ARBA00022741"/>
    </source>
</evidence>
<gene>
    <name evidence="8" type="primary">epsE_7</name>
    <name evidence="8" type="ORF">Pan189_31750</name>
</gene>
<dbReference type="KEGG" id="svp:Pan189_31750"/>
<evidence type="ECO:0000259" key="7">
    <source>
        <dbReference type="PROSITE" id="PS00662"/>
    </source>
</evidence>
<evidence type="ECO:0000256" key="5">
    <source>
        <dbReference type="SAM" id="Phobius"/>
    </source>
</evidence>
<dbReference type="InterPro" id="IPR027417">
    <property type="entry name" value="P-loop_NTPase"/>
</dbReference>
<organism evidence="8 9">
    <name type="scientific">Stratiformator vulcanicus</name>
    <dbReference type="NCBI Taxonomy" id="2527980"/>
    <lineage>
        <taxon>Bacteria</taxon>
        <taxon>Pseudomonadati</taxon>
        <taxon>Planctomycetota</taxon>
        <taxon>Planctomycetia</taxon>
        <taxon>Planctomycetales</taxon>
        <taxon>Planctomycetaceae</taxon>
        <taxon>Stratiformator</taxon>
    </lineage>
</organism>
<dbReference type="Proteomes" id="UP000317318">
    <property type="component" value="Chromosome"/>
</dbReference>
<feature type="chain" id="PRO_5021856003" evidence="6">
    <location>
        <begin position="33"/>
        <end position="605"/>
    </location>
</feature>
<dbReference type="GO" id="GO:0005886">
    <property type="term" value="C:plasma membrane"/>
    <property type="evidence" value="ECO:0007669"/>
    <property type="project" value="TreeGrafter"/>
</dbReference>
<accession>A0A517R4H5</accession>